<evidence type="ECO:0000256" key="2">
    <source>
        <dbReference type="SAM" id="MobiDB-lite"/>
    </source>
</evidence>
<protein>
    <submittedName>
        <fullName evidence="4">Peptidoglycan DD-metalloendopeptidase family protein</fullName>
    </submittedName>
</protein>
<dbReference type="GO" id="GO:0004222">
    <property type="term" value="F:metalloendopeptidase activity"/>
    <property type="evidence" value="ECO:0007669"/>
    <property type="project" value="TreeGrafter"/>
</dbReference>
<reference evidence="4" key="1">
    <citation type="submission" date="2020-05" db="EMBL/GenBank/DDBJ databases">
        <authorList>
            <person name="Zhu T."/>
            <person name="Keshari N."/>
            <person name="Lu X."/>
        </authorList>
    </citation>
    <scope>NUCLEOTIDE SEQUENCE</scope>
    <source>
        <strain evidence="4">NK1-22</strain>
    </source>
</reference>
<sequence>MVMTQNRNTTSAKNSSAKVDSVRHSLSVVLGLSILGSTGILPSAVAIAQTADSADEVPSAQELLSPPPPPASPESASPARVPRLNRETPAPQSPVAQPAPLPQPVVERPAPERSPAPVLPRATGTSDASSESPVSAESRPAANQPSLNPQDYTNVYIDDTPQYDLGSTRSGQAPVVLSERSTGCQVVLQPGAGVPNSVCAPGVGASGVTTVQIDPETGKPIAGTEAIAPGSVPGTVAASAPTGGGRALSLSVASLQSFYNRTIRPLALRGNGNTSLMFPLSIPAAISSAFGWRVHPVTGDARFHYGTDLAAPTGTPVLAAFSGRVETADYLRGYGLTVVLNHNNGREQTLYAHMSELFVRAGQTVEQGEVIGRVGSTGLSTGPHLHFEFRELTPQGWVALDAGQVLQAALNNLFNGVQLALAAPATKVEKSESEFSVKGLQDFGKLAERATPQVEAAAASNAPEDQAALPTVTVPKQAPGAE</sequence>
<proteinExistence type="predicted"/>
<dbReference type="Pfam" id="PF01551">
    <property type="entry name" value="Peptidase_M23"/>
    <property type="match status" value="1"/>
</dbReference>
<evidence type="ECO:0000259" key="3">
    <source>
        <dbReference type="Pfam" id="PF01551"/>
    </source>
</evidence>
<dbReference type="InterPro" id="IPR011055">
    <property type="entry name" value="Dup_hybrid_motif"/>
</dbReference>
<organism evidence="4">
    <name type="scientific">Thermoleptolyngbya oregonensis NK1-22</name>
    <dbReference type="NCBI Taxonomy" id="2547457"/>
    <lineage>
        <taxon>Bacteria</taxon>
        <taxon>Bacillati</taxon>
        <taxon>Cyanobacteriota</taxon>
        <taxon>Cyanophyceae</taxon>
        <taxon>Oculatellales</taxon>
        <taxon>Oculatellaceae</taxon>
        <taxon>Thermoleptolyngbya</taxon>
    </lineage>
</organism>
<feature type="region of interest" description="Disordered" evidence="2">
    <location>
        <begin position="454"/>
        <end position="482"/>
    </location>
</feature>
<dbReference type="EMBL" id="CP053540">
    <property type="protein sequence ID" value="WOB42924.1"/>
    <property type="molecule type" value="Genomic_DNA"/>
</dbReference>
<keyword evidence="1" id="KW-0732">Signal</keyword>
<dbReference type="Gene3D" id="2.70.70.10">
    <property type="entry name" value="Glucose Permease (Domain IIA)"/>
    <property type="match status" value="1"/>
</dbReference>
<dbReference type="InterPro" id="IPR050570">
    <property type="entry name" value="Cell_wall_metabolism_enzyme"/>
</dbReference>
<dbReference type="KEGG" id="tog:HNI00_07005"/>
<dbReference type="PANTHER" id="PTHR21666">
    <property type="entry name" value="PEPTIDASE-RELATED"/>
    <property type="match status" value="1"/>
</dbReference>
<name>A0AA97BCF7_9CYAN</name>
<feature type="region of interest" description="Disordered" evidence="2">
    <location>
        <begin position="1"/>
        <end position="21"/>
    </location>
</feature>
<dbReference type="InterPro" id="IPR016047">
    <property type="entry name" value="M23ase_b-sheet_dom"/>
</dbReference>
<accession>A0AA97BCF7</accession>
<feature type="region of interest" description="Disordered" evidence="2">
    <location>
        <begin position="52"/>
        <end position="169"/>
    </location>
</feature>
<gene>
    <name evidence="4" type="ORF">HNI00_07005</name>
</gene>
<dbReference type="SUPFAM" id="SSF51261">
    <property type="entry name" value="Duplicated hybrid motif"/>
    <property type="match status" value="1"/>
</dbReference>
<dbReference type="AlphaFoldDB" id="A0AA97BCF7"/>
<evidence type="ECO:0000313" key="4">
    <source>
        <dbReference type="EMBL" id="WOB42924.1"/>
    </source>
</evidence>
<dbReference type="PANTHER" id="PTHR21666:SF289">
    <property type="entry name" value="L-ALA--D-GLU ENDOPEPTIDASE"/>
    <property type="match status" value="1"/>
</dbReference>
<evidence type="ECO:0000256" key="1">
    <source>
        <dbReference type="ARBA" id="ARBA00022729"/>
    </source>
</evidence>
<dbReference type="CDD" id="cd12797">
    <property type="entry name" value="M23_peptidase"/>
    <property type="match status" value="1"/>
</dbReference>
<feature type="compositionally biased region" description="Polar residues" evidence="2">
    <location>
        <begin position="1"/>
        <end position="18"/>
    </location>
</feature>
<feature type="domain" description="M23ase beta-sheet core" evidence="3">
    <location>
        <begin position="302"/>
        <end position="391"/>
    </location>
</feature>
<feature type="compositionally biased region" description="Polar residues" evidence="2">
    <location>
        <begin position="123"/>
        <end position="153"/>
    </location>
</feature>